<dbReference type="InterPro" id="IPR020056">
    <property type="entry name" value="Rbsml_bL25/Gln-tRNA_synth_N"/>
</dbReference>
<dbReference type="InterPro" id="IPR037121">
    <property type="entry name" value="Ribosomal_bL25_C"/>
</dbReference>
<evidence type="ECO:0000256" key="2">
    <source>
        <dbReference type="ARBA" id="ARBA00022884"/>
    </source>
</evidence>
<dbReference type="SUPFAM" id="SSF50715">
    <property type="entry name" value="Ribosomal protein L25-like"/>
    <property type="match status" value="1"/>
</dbReference>
<proteinExistence type="inferred from homology"/>
<dbReference type="CDD" id="cd00495">
    <property type="entry name" value="Ribosomal_L25_TL5_CTC"/>
    <property type="match status" value="1"/>
</dbReference>
<keyword evidence="2 5" id="KW-0694">RNA-binding</keyword>
<name>A0A1F6P810_9BACT</name>
<dbReference type="InterPro" id="IPR020930">
    <property type="entry name" value="Ribosomal_uL5_bac-type"/>
</dbReference>
<evidence type="ECO:0000313" key="10">
    <source>
        <dbReference type="Proteomes" id="UP000176634"/>
    </source>
</evidence>
<dbReference type="InterPro" id="IPR011035">
    <property type="entry name" value="Ribosomal_bL25/Gln-tRNA_synth"/>
</dbReference>
<dbReference type="GO" id="GO:0006412">
    <property type="term" value="P:translation"/>
    <property type="evidence" value="ECO:0007669"/>
    <property type="project" value="UniProtKB-UniRule"/>
</dbReference>
<comment type="caution">
    <text evidence="9">The sequence shown here is derived from an EMBL/GenBank/DDBJ whole genome shotgun (WGS) entry which is preliminary data.</text>
</comment>
<feature type="region of interest" description="Disordered" evidence="6">
    <location>
        <begin position="200"/>
        <end position="231"/>
    </location>
</feature>
<dbReference type="HAMAP" id="MF_01334">
    <property type="entry name" value="Ribosomal_bL25_CTC"/>
    <property type="match status" value="1"/>
</dbReference>
<dbReference type="GO" id="GO:0008097">
    <property type="term" value="F:5S rRNA binding"/>
    <property type="evidence" value="ECO:0007669"/>
    <property type="project" value="InterPro"/>
</dbReference>
<feature type="domain" description="Large ribosomal subunit protein bL25 beta" evidence="8">
    <location>
        <begin position="97"/>
        <end position="179"/>
    </location>
</feature>
<evidence type="ECO:0000256" key="4">
    <source>
        <dbReference type="ARBA" id="ARBA00023274"/>
    </source>
</evidence>
<keyword evidence="3 5" id="KW-0689">Ribosomal protein</keyword>
<dbReference type="PANTHER" id="PTHR33284">
    <property type="entry name" value="RIBOSOMAL PROTEIN L25/GLN-TRNA SYNTHETASE, ANTI-CODON-BINDING DOMAIN-CONTAINING PROTEIN"/>
    <property type="match status" value="1"/>
</dbReference>
<sequence length="231" mass="24799">MSLKLSAAVREIKGEKARTKTVLPAVVYGMGGEATSLTINYDEFVKLYAEAGEASLIDLFLGEKSDGKVLIQDIAYDPVTDRVVHVDLRRIDMNKEMTATVELRFVGEAPVIKEQGGTLMHAISEVEVKCLPKDLVSHIDVDVAVLKTFDDVVKVKDLAVPAGITITSPNEEDLVAKATPAMTEEEIKAMEAVSAPVDLSKIESAGKKKEEGEEAAEGAEAGAGKEEAKKE</sequence>
<evidence type="ECO:0000259" key="8">
    <source>
        <dbReference type="Pfam" id="PF14693"/>
    </source>
</evidence>
<reference evidence="9 10" key="1">
    <citation type="journal article" date="2016" name="Nat. Commun.">
        <title>Thousands of microbial genomes shed light on interconnected biogeochemical processes in an aquifer system.</title>
        <authorList>
            <person name="Anantharaman K."/>
            <person name="Brown C.T."/>
            <person name="Hug L.A."/>
            <person name="Sharon I."/>
            <person name="Castelle C.J."/>
            <person name="Probst A.J."/>
            <person name="Thomas B.C."/>
            <person name="Singh A."/>
            <person name="Wilkins M.J."/>
            <person name="Karaoz U."/>
            <person name="Brodie E.L."/>
            <person name="Williams K.H."/>
            <person name="Hubbard S.S."/>
            <person name="Banfield J.F."/>
        </authorList>
    </citation>
    <scope>NUCLEOTIDE SEQUENCE [LARGE SCALE GENOMIC DNA]</scope>
</reference>
<comment type="function">
    <text evidence="5">This is one of the proteins that binds to the 5S RNA in the ribosome where it forms part of the central protuberance.</text>
</comment>
<evidence type="ECO:0000256" key="5">
    <source>
        <dbReference type="HAMAP-Rule" id="MF_01334"/>
    </source>
</evidence>
<dbReference type="InterPro" id="IPR029751">
    <property type="entry name" value="Ribosomal_L25_dom"/>
</dbReference>
<dbReference type="Gene3D" id="2.40.240.10">
    <property type="entry name" value="Ribosomal Protein L25, Chain P"/>
    <property type="match status" value="1"/>
</dbReference>
<dbReference type="Pfam" id="PF01386">
    <property type="entry name" value="Ribosomal_L25p"/>
    <property type="match status" value="1"/>
</dbReference>
<dbReference type="EMBL" id="MFRA01000006">
    <property type="protein sequence ID" value="OGH92307.1"/>
    <property type="molecule type" value="Genomic_DNA"/>
</dbReference>
<evidence type="ECO:0000313" key="9">
    <source>
        <dbReference type="EMBL" id="OGH92307.1"/>
    </source>
</evidence>
<dbReference type="GO" id="GO:0022625">
    <property type="term" value="C:cytosolic large ribosomal subunit"/>
    <property type="evidence" value="ECO:0007669"/>
    <property type="project" value="TreeGrafter"/>
</dbReference>
<gene>
    <name evidence="5" type="primary">rplY</name>
    <name evidence="5" type="synonym">ctc</name>
    <name evidence="9" type="ORF">A2563_04970</name>
</gene>
<dbReference type="NCBIfam" id="TIGR00731">
    <property type="entry name" value="bL25_bact_ctc"/>
    <property type="match status" value="1"/>
</dbReference>
<feature type="compositionally biased region" description="Basic and acidic residues" evidence="6">
    <location>
        <begin position="200"/>
        <end position="211"/>
    </location>
</feature>
<dbReference type="GO" id="GO:0003735">
    <property type="term" value="F:structural constituent of ribosome"/>
    <property type="evidence" value="ECO:0007669"/>
    <property type="project" value="InterPro"/>
</dbReference>
<organism evidence="9 10">
    <name type="scientific">Candidatus Magasanikbacteria bacterium RIFOXYD1_FULL_40_23</name>
    <dbReference type="NCBI Taxonomy" id="1798705"/>
    <lineage>
        <taxon>Bacteria</taxon>
        <taxon>Candidatus Magasanikiibacteriota</taxon>
    </lineage>
</organism>
<keyword evidence="4 5" id="KW-0687">Ribonucleoprotein</keyword>
<comment type="subunit">
    <text evidence="5">Part of the 50S ribosomal subunit; part of the 5S rRNA/L5/L18/L25 subcomplex. Contacts the 5S rRNA. Binds to the 5S rRNA independently of L5 and L18.</text>
</comment>
<dbReference type="InterPro" id="IPR001021">
    <property type="entry name" value="Ribosomal_bL25_long"/>
</dbReference>
<dbReference type="InterPro" id="IPR020057">
    <property type="entry name" value="Ribosomal_bL25_b-dom"/>
</dbReference>
<feature type="domain" description="Large ribosomal subunit protein bL25 L25" evidence="7">
    <location>
        <begin position="7"/>
        <end position="88"/>
    </location>
</feature>
<dbReference type="Pfam" id="PF14693">
    <property type="entry name" value="Ribosomal_TL5_C"/>
    <property type="match status" value="1"/>
</dbReference>
<protein>
    <recommendedName>
        <fullName evidence="5">Large ribosomal subunit protein bL25</fullName>
    </recommendedName>
    <alternativeName>
        <fullName evidence="5">General stress protein CTC</fullName>
    </alternativeName>
</protein>
<dbReference type="Proteomes" id="UP000176634">
    <property type="component" value="Unassembled WGS sequence"/>
</dbReference>
<evidence type="ECO:0000259" key="7">
    <source>
        <dbReference type="Pfam" id="PF01386"/>
    </source>
</evidence>
<evidence type="ECO:0000256" key="1">
    <source>
        <dbReference type="ARBA" id="ARBA00022730"/>
    </source>
</evidence>
<dbReference type="PANTHER" id="PTHR33284:SF1">
    <property type="entry name" value="RIBOSOMAL PROTEIN L25_GLN-TRNA SYNTHETASE, ANTI-CODON-BINDING DOMAIN-CONTAINING PROTEIN"/>
    <property type="match status" value="1"/>
</dbReference>
<dbReference type="STRING" id="1798705.A2563_04970"/>
<evidence type="ECO:0000256" key="3">
    <source>
        <dbReference type="ARBA" id="ARBA00022980"/>
    </source>
</evidence>
<dbReference type="AlphaFoldDB" id="A0A1F6P810"/>
<comment type="similarity">
    <text evidence="5">Belongs to the bacterial ribosomal protein bL25 family. CTC subfamily.</text>
</comment>
<dbReference type="Gene3D" id="2.170.120.20">
    <property type="entry name" value="Ribosomal protein L25, beta domain"/>
    <property type="match status" value="1"/>
</dbReference>
<evidence type="ECO:0000256" key="6">
    <source>
        <dbReference type="SAM" id="MobiDB-lite"/>
    </source>
</evidence>
<keyword evidence="1 5" id="KW-0699">rRNA-binding</keyword>
<accession>A0A1F6P810</accession>